<evidence type="ECO:0000313" key="9">
    <source>
        <dbReference type="EMBL" id="TCS69129.1"/>
    </source>
</evidence>
<dbReference type="Pfam" id="PF01554">
    <property type="entry name" value="MatE"/>
    <property type="match status" value="2"/>
</dbReference>
<feature type="transmembrane region" description="Helical" evidence="7">
    <location>
        <begin position="228"/>
        <end position="248"/>
    </location>
</feature>
<keyword evidence="6 7" id="KW-0472">Membrane</keyword>
<organism evidence="9 10">
    <name type="scientific">Faecalimonas umbilicata</name>
    <dbReference type="NCBI Taxonomy" id="1912855"/>
    <lineage>
        <taxon>Bacteria</taxon>
        <taxon>Bacillati</taxon>
        <taxon>Bacillota</taxon>
        <taxon>Clostridia</taxon>
        <taxon>Lachnospirales</taxon>
        <taxon>Lachnospiraceae</taxon>
        <taxon>Faecalimonas</taxon>
    </lineage>
</organism>
<accession>A0A4R3JQK3</accession>
<reference evidence="9 10" key="2">
    <citation type="submission" date="2019-03" db="EMBL/GenBank/DDBJ databases">
        <title>Genomic Encyclopedia of Type Strains, Phase IV (KMG-IV): sequencing the most valuable type-strain genomes for metagenomic binning, comparative biology and taxonomic classification.</title>
        <authorList>
            <person name="Goeker M."/>
        </authorList>
    </citation>
    <scope>NUCLEOTIDE SEQUENCE [LARGE SCALE GENOMIC DNA]</scope>
    <source>
        <strain evidence="9 10">DSM 103426</strain>
    </source>
</reference>
<feature type="transmembrane region" description="Helical" evidence="7">
    <location>
        <begin position="92"/>
        <end position="110"/>
    </location>
</feature>
<feature type="transmembrane region" description="Helical" evidence="7">
    <location>
        <begin position="130"/>
        <end position="148"/>
    </location>
</feature>
<name>A0A4R3JQK3_9FIRM</name>
<feature type="transmembrane region" description="Helical" evidence="7">
    <location>
        <begin position="343"/>
        <end position="361"/>
    </location>
</feature>
<gene>
    <name evidence="8" type="primary">vmrA</name>
    <name evidence="9" type="ORF">EDD74_105117</name>
    <name evidence="8" type="ORF">FAEUMB_01670</name>
</gene>
<dbReference type="InterPro" id="IPR048279">
    <property type="entry name" value="MdtK-like"/>
</dbReference>
<evidence type="ECO:0000313" key="8">
    <source>
        <dbReference type="EMBL" id="GBU03626.1"/>
    </source>
</evidence>
<dbReference type="PANTHER" id="PTHR43823">
    <property type="entry name" value="SPORULATION PROTEIN YKVU"/>
    <property type="match status" value="1"/>
</dbReference>
<evidence type="ECO:0000256" key="5">
    <source>
        <dbReference type="ARBA" id="ARBA00022989"/>
    </source>
</evidence>
<dbReference type="InterPro" id="IPR051327">
    <property type="entry name" value="MATE_MepA_subfamily"/>
</dbReference>
<evidence type="ECO:0000313" key="11">
    <source>
        <dbReference type="Proteomes" id="UP000702954"/>
    </source>
</evidence>
<evidence type="ECO:0000256" key="2">
    <source>
        <dbReference type="ARBA" id="ARBA00022448"/>
    </source>
</evidence>
<evidence type="ECO:0000256" key="7">
    <source>
        <dbReference type="SAM" id="Phobius"/>
    </source>
</evidence>
<dbReference type="GeneID" id="97505608"/>
<feature type="transmembrane region" description="Helical" evidence="7">
    <location>
        <begin position="160"/>
        <end position="182"/>
    </location>
</feature>
<feature type="transmembrane region" description="Helical" evidence="7">
    <location>
        <begin position="406"/>
        <end position="425"/>
    </location>
</feature>
<dbReference type="EMBL" id="SLZV01000005">
    <property type="protein sequence ID" value="TCS69129.1"/>
    <property type="molecule type" value="Genomic_DNA"/>
</dbReference>
<dbReference type="RefSeq" id="WP_116440941.1">
    <property type="nucleotide sequence ID" value="NZ_AP031411.1"/>
</dbReference>
<reference evidence="8 11" key="1">
    <citation type="journal article" date="2018" name="Int. J. Syst. Evol. Microbiol.">
        <title>Draft Genome Sequence of Faecalimonas umbilicata JCM 30896T, an Acetate-Producing Bacterium Isolated from Human Feces.</title>
        <authorList>
            <person name="Sakamoto M."/>
            <person name="Ikeyama N."/>
            <person name="Yuki M."/>
            <person name="Ohkuma M."/>
        </authorList>
    </citation>
    <scope>NUCLEOTIDE SEQUENCE [LARGE SCALE GENOMIC DNA]</scope>
    <source>
        <strain evidence="8 11">EGH7</strain>
    </source>
</reference>
<feature type="transmembrane region" description="Helical" evidence="7">
    <location>
        <begin position="188"/>
        <end position="208"/>
    </location>
</feature>
<dbReference type="GO" id="GO:0005886">
    <property type="term" value="C:plasma membrane"/>
    <property type="evidence" value="ECO:0007669"/>
    <property type="project" value="UniProtKB-SubCell"/>
</dbReference>
<dbReference type="PIRSF" id="PIRSF006603">
    <property type="entry name" value="DinF"/>
    <property type="match status" value="1"/>
</dbReference>
<keyword evidence="2" id="KW-0813">Transport</keyword>
<dbReference type="AlphaFoldDB" id="A0A4R3JQK3"/>
<dbReference type="EMBL" id="BHEO01000002">
    <property type="protein sequence ID" value="GBU03626.1"/>
    <property type="molecule type" value="Genomic_DNA"/>
</dbReference>
<comment type="caution">
    <text evidence="9">The sequence shown here is derived from an EMBL/GenBank/DDBJ whole genome shotgun (WGS) entry which is preliminary data.</text>
</comment>
<evidence type="ECO:0000256" key="1">
    <source>
        <dbReference type="ARBA" id="ARBA00004651"/>
    </source>
</evidence>
<feature type="transmembrane region" description="Helical" evidence="7">
    <location>
        <begin position="381"/>
        <end position="400"/>
    </location>
</feature>
<sequence>MNRKYLLKRIAQDCIPTVFSLLMSGLYGVMDGLFVGRAVGDAGLAAINIAWPIAAVITAVGIGIGSGGSVLYSNSNGKGEQERGELVYHQTITLLFAAAMVLLIVLGFTYPAILSALGAKGDVYQKAVEYIQIIIFGAVFQVMGTGFIPMLRNRNLAFQAMVSMAAGMGVNGVLNYLLLFVVKIGIRGAAVGTIAAQFVVLVISSYLIYGRQKVHLKVVWQHKMIGEILKIGISAFGLSLAPSIVLLFTNLQCLKYGGDAAVACYAVISYIVFPVQSMLMGIGDGTQPLMSFYSGAKKMEELRFVKKIASIAVVGMGAVFFVIVILVSKYIPDVFGMQMDSQAYFGTGMAVSAVSFLFTGLAKFHISYLNATLQVKKAMQLIYGETIVVAPFLIFLLPYVFKINGIWLSLPGTQLIMLLIFNVFFTKTGK</sequence>
<keyword evidence="11" id="KW-1185">Reference proteome</keyword>
<keyword evidence="5 7" id="KW-1133">Transmembrane helix</keyword>
<dbReference type="Proteomes" id="UP000702954">
    <property type="component" value="Unassembled WGS sequence"/>
</dbReference>
<proteinExistence type="predicted"/>
<feature type="transmembrane region" description="Helical" evidence="7">
    <location>
        <begin position="12"/>
        <end position="29"/>
    </location>
</feature>
<dbReference type="InterPro" id="IPR002528">
    <property type="entry name" value="MATE_fam"/>
</dbReference>
<feature type="transmembrane region" description="Helical" evidence="7">
    <location>
        <begin position="49"/>
        <end position="72"/>
    </location>
</feature>
<evidence type="ECO:0000256" key="4">
    <source>
        <dbReference type="ARBA" id="ARBA00022692"/>
    </source>
</evidence>
<keyword evidence="3" id="KW-1003">Cell membrane</keyword>
<evidence type="ECO:0000256" key="3">
    <source>
        <dbReference type="ARBA" id="ARBA00022475"/>
    </source>
</evidence>
<protein>
    <submittedName>
        <fullName evidence="8">MATE family efflux transporter</fullName>
    </submittedName>
    <submittedName>
        <fullName evidence="9">Putative MATE family efflux protein</fullName>
    </submittedName>
</protein>
<feature type="transmembrane region" description="Helical" evidence="7">
    <location>
        <begin position="260"/>
        <end position="283"/>
    </location>
</feature>
<feature type="transmembrane region" description="Helical" evidence="7">
    <location>
        <begin position="304"/>
        <end position="331"/>
    </location>
</feature>
<evidence type="ECO:0000256" key="6">
    <source>
        <dbReference type="ARBA" id="ARBA00023136"/>
    </source>
</evidence>
<keyword evidence="4 7" id="KW-0812">Transmembrane</keyword>
<dbReference type="GO" id="GO:0042910">
    <property type="term" value="F:xenobiotic transmembrane transporter activity"/>
    <property type="evidence" value="ECO:0007669"/>
    <property type="project" value="InterPro"/>
</dbReference>
<evidence type="ECO:0000313" key="10">
    <source>
        <dbReference type="Proteomes" id="UP000294613"/>
    </source>
</evidence>
<dbReference type="PANTHER" id="PTHR43823:SF3">
    <property type="entry name" value="MULTIDRUG EXPORT PROTEIN MEPA"/>
    <property type="match status" value="1"/>
</dbReference>
<dbReference type="GO" id="GO:0015297">
    <property type="term" value="F:antiporter activity"/>
    <property type="evidence" value="ECO:0007669"/>
    <property type="project" value="InterPro"/>
</dbReference>
<comment type="subcellular location">
    <subcellularLocation>
        <location evidence="1">Cell membrane</location>
        <topology evidence="1">Multi-pass membrane protein</topology>
    </subcellularLocation>
</comment>
<dbReference type="Proteomes" id="UP000294613">
    <property type="component" value="Unassembled WGS sequence"/>
</dbReference>